<dbReference type="PANTHER" id="PTHR39650">
    <property type="entry name" value="CDP-ARCHAEOL SYNTHASE"/>
    <property type="match status" value="1"/>
</dbReference>
<organism evidence="2 3">
    <name type="scientific">Methylocella silvestris</name>
    <dbReference type="NCBI Taxonomy" id="199596"/>
    <lineage>
        <taxon>Bacteria</taxon>
        <taxon>Pseudomonadati</taxon>
        <taxon>Pseudomonadota</taxon>
        <taxon>Alphaproteobacteria</taxon>
        <taxon>Hyphomicrobiales</taxon>
        <taxon>Beijerinckiaceae</taxon>
        <taxon>Methylocella</taxon>
    </lineage>
</organism>
<proteinExistence type="predicted"/>
<evidence type="ECO:0000256" key="1">
    <source>
        <dbReference type="SAM" id="Phobius"/>
    </source>
</evidence>
<reference evidence="2 3" key="1">
    <citation type="submission" date="2017-10" db="EMBL/GenBank/DDBJ databases">
        <title>Genome announcement of Methylocella silvestris TVC from permafrost.</title>
        <authorList>
            <person name="Wang J."/>
            <person name="Geng K."/>
            <person name="Ul-Haque F."/>
            <person name="Crombie A.T."/>
            <person name="Street L.E."/>
            <person name="Wookey P.A."/>
            <person name="Murrell J.C."/>
            <person name="Pratscher J."/>
        </authorList>
    </citation>
    <scope>NUCLEOTIDE SEQUENCE [LARGE SCALE GENOMIC DNA]</scope>
    <source>
        <strain evidence="2 3">TVC</strain>
    </source>
</reference>
<evidence type="ECO:0000313" key="3">
    <source>
        <dbReference type="Proteomes" id="UP000236286"/>
    </source>
</evidence>
<dbReference type="Proteomes" id="UP000236286">
    <property type="component" value="Unassembled WGS sequence"/>
</dbReference>
<dbReference type="RefSeq" id="WP_102843008.1">
    <property type="nucleotide sequence ID" value="NZ_PDZR01000005.1"/>
</dbReference>
<dbReference type="InterPro" id="IPR032690">
    <property type="entry name" value="CarS"/>
</dbReference>
<dbReference type="EMBL" id="PDZR01000005">
    <property type="protein sequence ID" value="PNG26712.1"/>
    <property type="molecule type" value="Genomic_DNA"/>
</dbReference>
<evidence type="ECO:0000313" key="2">
    <source>
        <dbReference type="EMBL" id="PNG26712.1"/>
    </source>
</evidence>
<dbReference type="AlphaFoldDB" id="A0A2J7TIW6"/>
<evidence type="ECO:0008006" key="4">
    <source>
        <dbReference type="Google" id="ProtNLM"/>
    </source>
</evidence>
<keyword evidence="1" id="KW-1133">Transmembrane helix</keyword>
<keyword evidence="1" id="KW-0812">Transmembrane</keyword>
<protein>
    <recommendedName>
        <fullName evidence="4">CDP-archaeol synthase</fullName>
    </recommendedName>
</protein>
<accession>A0A2J7TIW6</accession>
<keyword evidence="1" id="KW-0472">Membrane</keyword>
<dbReference type="PANTHER" id="PTHR39650:SF1">
    <property type="entry name" value="CDP-ARCHAEOL SYNTHASE"/>
    <property type="match status" value="1"/>
</dbReference>
<dbReference type="OrthoDB" id="8850121at2"/>
<comment type="caution">
    <text evidence="2">The sequence shown here is derived from an EMBL/GenBank/DDBJ whole genome shotgun (WGS) entry which is preliminary data.</text>
</comment>
<sequence>MSIAPIAQALILVFVANGAPILASRVLGLWGNAPLDLHARFSDGARLLGSSKTFRGVIASLIATTLVAPAIGVDWRVGALAASAAMTGDIFSSFIKRRLQLPAQGMAPGIDQAPESLLPLIVCKSALGLSFVDVLVAAFIFWVGALLLSRALFTLKIRERPY</sequence>
<gene>
    <name evidence="2" type="ORF">CR492_06895</name>
</gene>
<dbReference type="Pfam" id="PF01864">
    <property type="entry name" value="CarS-like"/>
    <property type="match status" value="1"/>
</dbReference>
<name>A0A2J7TIW6_METSI</name>
<feature type="transmembrane region" description="Helical" evidence="1">
    <location>
        <begin position="134"/>
        <end position="153"/>
    </location>
</feature>